<dbReference type="EMBL" id="BQNB010011486">
    <property type="protein sequence ID" value="GJS91195.1"/>
    <property type="molecule type" value="Genomic_DNA"/>
</dbReference>
<protein>
    <submittedName>
        <fullName evidence="4">Reverse transcriptase domain-containing protein</fullName>
    </submittedName>
</protein>
<name>A0ABQ4ZQA6_9ASTR</name>
<dbReference type="CDD" id="cd00303">
    <property type="entry name" value="retropepsin_like"/>
    <property type="match status" value="1"/>
</dbReference>
<keyword evidence="1" id="KW-0862">Zinc</keyword>
<keyword evidence="1" id="KW-0479">Metal-binding</keyword>
<dbReference type="Pfam" id="PF08284">
    <property type="entry name" value="RVP_2"/>
    <property type="match status" value="1"/>
</dbReference>
<dbReference type="SUPFAM" id="SSF50630">
    <property type="entry name" value="Acid proteases"/>
    <property type="match status" value="1"/>
</dbReference>
<feature type="domain" description="CCHC-type" evidence="3">
    <location>
        <begin position="69"/>
        <end position="84"/>
    </location>
</feature>
<accession>A0ABQ4ZQA6</accession>
<sequence length="373" mass="41049">MAGKRQAENKRIVLKTLPDAIRIHNNNKIIEADTGQAYTAGNSDRKPYAGSKPLCSKCNYNHEGPCAPKCYKCNKYGHIARDCRGTRNANNNNNQKGTGSGQKPTCFECGDQGHFKKDCPRMKNNKGNRGNQAGNDRAPAKVYVVGNAGANPDNVVAGTFLLNNRYAYILFDTGADRSFVSTAFSSQIDITPSTLDHYYDVELADGRIIGLNTILKGCTLNFLNHQFNVNLMPVELGSFDAIIGMDWLAKYQAVIVCAEKIVCIPWRNKTLIIHGDGSTQGNVTRLNIISCTKAQKYMEKGLPIFLAHITAKEVEDKSEEKRLEDVPIVQNFPEVFPEDLPGLPPTRQVEFQIDLVPGAAPVARDLSIGAFPK</sequence>
<evidence type="ECO:0000259" key="3">
    <source>
        <dbReference type="PROSITE" id="PS50158"/>
    </source>
</evidence>
<dbReference type="PROSITE" id="PS00141">
    <property type="entry name" value="ASP_PROTEASE"/>
    <property type="match status" value="1"/>
</dbReference>
<dbReference type="PANTHER" id="PTHR15503">
    <property type="entry name" value="LDOC1 RELATED"/>
    <property type="match status" value="1"/>
</dbReference>
<comment type="caution">
    <text evidence="4">The sequence shown here is derived from an EMBL/GenBank/DDBJ whole genome shotgun (WGS) entry which is preliminary data.</text>
</comment>
<dbReference type="PANTHER" id="PTHR15503:SF45">
    <property type="entry name" value="RNA-DIRECTED DNA POLYMERASE HOMOLOG"/>
    <property type="match status" value="1"/>
</dbReference>
<dbReference type="PROSITE" id="PS50158">
    <property type="entry name" value="ZF_CCHC"/>
    <property type="match status" value="2"/>
</dbReference>
<keyword evidence="1" id="KW-0863">Zinc-finger</keyword>
<dbReference type="Gene3D" id="4.10.60.10">
    <property type="entry name" value="Zinc finger, CCHC-type"/>
    <property type="match status" value="2"/>
</dbReference>
<gene>
    <name evidence="4" type="ORF">Tco_0773831</name>
</gene>
<dbReference type="InterPro" id="IPR032567">
    <property type="entry name" value="RTL1-rel"/>
</dbReference>
<dbReference type="GO" id="GO:0003964">
    <property type="term" value="F:RNA-directed DNA polymerase activity"/>
    <property type="evidence" value="ECO:0007669"/>
    <property type="project" value="UniProtKB-KW"/>
</dbReference>
<evidence type="ECO:0000256" key="2">
    <source>
        <dbReference type="SAM" id="MobiDB-lite"/>
    </source>
</evidence>
<dbReference type="InterPro" id="IPR001969">
    <property type="entry name" value="Aspartic_peptidase_AS"/>
</dbReference>
<dbReference type="Pfam" id="PF00098">
    <property type="entry name" value="zf-CCHC"/>
    <property type="match status" value="2"/>
</dbReference>
<dbReference type="SUPFAM" id="SSF57756">
    <property type="entry name" value="Retrovirus zinc finger-like domains"/>
    <property type="match status" value="2"/>
</dbReference>
<feature type="domain" description="CCHC-type" evidence="3">
    <location>
        <begin position="106"/>
        <end position="121"/>
    </location>
</feature>
<dbReference type="InterPro" id="IPR036875">
    <property type="entry name" value="Znf_CCHC_sf"/>
</dbReference>
<feature type="region of interest" description="Disordered" evidence="2">
    <location>
        <begin position="84"/>
        <end position="103"/>
    </location>
</feature>
<keyword evidence="4" id="KW-0695">RNA-directed DNA polymerase</keyword>
<dbReference type="Proteomes" id="UP001151760">
    <property type="component" value="Unassembled WGS sequence"/>
</dbReference>
<organism evidence="4 5">
    <name type="scientific">Tanacetum coccineum</name>
    <dbReference type="NCBI Taxonomy" id="301880"/>
    <lineage>
        <taxon>Eukaryota</taxon>
        <taxon>Viridiplantae</taxon>
        <taxon>Streptophyta</taxon>
        <taxon>Embryophyta</taxon>
        <taxon>Tracheophyta</taxon>
        <taxon>Spermatophyta</taxon>
        <taxon>Magnoliopsida</taxon>
        <taxon>eudicotyledons</taxon>
        <taxon>Gunneridae</taxon>
        <taxon>Pentapetalae</taxon>
        <taxon>asterids</taxon>
        <taxon>campanulids</taxon>
        <taxon>Asterales</taxon>
        <taxon>Asteraceae</taxon>
        <taxon>Asteroideae</taxon>
        <taxon>Anthemideae</taxon>
        <taxon>Anthemidinae</taxon>
        <taxon>Tanacetum</taxon>
    </lineage>
</organism>
<dbReference type="SMART" id="SM00343">
    <property type="entry name" value="ZnF_C2HC"/>
    <property type="match status" value="2"/>
</dbReference>
<evidence type="ECO:0000313" key="4">
    <source>
        <dbReference type="EMBL" id="GJS91195.1"/>
    </source>
</evidence>
<reference evidence="4" key="1">
    <citation type="journal article" date="2022" name="Int. J. Mol. Sci.">
        <title>Draft Genome of Tanacetum Coccineum: Genomic Comparison of Closely Related Tanacetum-Family Plants.</title>
        <authorList>
            <person name="Yamashiro T."/>
            <person name="Shiraishi A."/>
            <person name="Nakayama K."/>
            <person name="Satake H."/>
        </authorList>
    </citation>
    <scope>NUCLEOTIDE SEQUENCE</scope>
</reference>
<evidence type="ECO:0000313" key="5">
    <source>
        <dbReference type="Proteomes" id="UP001151760"/>
    </source>
</evidence>
<dbReference type="Gene3D" id="2.40.70.10">
    <property type="entry name" value="Acid Proteases"/>
    <property type="match status" value="1"/>
</dbReference>
<proteinExistence type="predicted"/>
<keyword evidence="5" id="KW-1185">Reference proteome</keyword>
<keyword evidence="4" id="KW-0548">Nucleotidyltransferase</keyword>
<keyword evidence="4" id="KW-0808">Transferase</keyword>
<dbReference type="InterPro" id="IPR001878">
    <property type="entry name" value="Znf_CCHC"/>
</dbReference>
<evidence type="ECO:0000256" key="1">
    <source>
        <dbReference type="PROSITE-ProRule" id="PRU00047"/>
    </source>
</evidence>
<dbReference type="InterPro" id="IPR021109">
    <property type="entry name" value="Peptidase_aspartic_dom_sf"/>
</dbReference>
<reference evidence="4" key="2">
    <citation type="submission" date="2022-01" db="EMBL/GenBank/DDBJ databases">
        <authorList>
            <person name="Yamashiro T."/>
            <person name="Shiraishi A."/>
            <person name="Satake H."/>
            <person name="Nakayama K."/>
        </authorList>
    </citation>
    <scope>NUCLEOTIDE SEQUENCE</scope>
</reference>